<evidence type="ECO:0000313" key="2">
    <source>
        <dbReference type="EMBL" id="OGY29463.1"/>
    </source>
</evidence>
<gene>
    <name evidence="2" type="ORF">A3J50_00660</name>
</gene>
<proteinExistence type="predicted"/>
<accession>A0A1G1WP50</accession>
<dbReference type="SUPFAM" id="SSF51445">
    <property type="entry name" value="(Trans)glycosidases"/>
    <property type="match status" value="1"/>
</dbReference>
<dbReference type="InterPro" id="IPR017853">
    <property type="entry name" value="GH"/>
</dbReference>
<dbReference type="Proteomes" id="UP000177821">
    <property type="component" value="Unassembled WGS sequence"/>
</dbReference>
<organism evidence="2 3">
    <name type="scientific">Candidatus Woykebacteria bacterium RIFCSPHIGHO2_02_FULL_43_16b</name>
    <dbReference type="NCBI Taxonomy" id="1802601"/>
    <lineage>
        <taxon>Bacteria</taxon>
        <taxon>Candidatus Woykeibacteriota</taxon>
    </lineage>
</organism>
<comment type="caution">
    <text evidence="2">The sequence shown here is derived from an EMBL/GenBank/DDBJ whole genome shotgun (WGS) entry which is preliminary data.</text>
</comment>
<dbReference type="Gene3D" id="3.20.20.80">
    <property type="entry name" value="Glycosidases"/>
    <property type="match status" value="1"/>
</dbReference>
<evidence type="ECO:0008006" key="4">
    <source>
        <dbReference type="Google" id="ProtNLM"/>
    </source>
</evidence>
<dbReference type="EMBL" id="MHCX01000024">
    <property type="protein sequence ID" value="OGY29463.1"/>
    <property type="molecule type" value="Genomic_DNA"/>
</dbReference>
<sequence>MPWLKLLLTGHQKYLALSLAVVGFSSLLGVNYFVEKASIKPNVDTILVQSSNASSSAVLTIATESSQAVPPTKSPDPKPQPAGSPAPQAKKEVNTPTPANNRLGWPNNKFGMYSYKDPESIRLTAELVNSNGGDWGWILFPINIKDHGVDSWNTIFSICKENHLIPILQIIMDGGYTPTDADIEEAADFMNQLSWPTKRKYVTAFNEVNAAEYWGNRIDPTDVANKLNKFIDAFKARSGDFFLMNGALNASARTGKVLTNLGVQTEYLGEPDFLEQMNNAVPGIFKKLDGWAVHTYPQPEYRGKPLDTTISGEAAWEKGRNTMSSYKWEQNILRSKFGVDLPIFITEMGWPHKEGTSPRSGWYDQNTVSDYYKIVFRDLLLKDNNVVSVAPFGIKVTGLDNFSFVGNDGYRYPQFDALKSLPKIAGNPPR</sequence>
<feature type="region of interest" description="Disordered" evidence="1">
    <location>
        <begin position="64"/>
        <end position="104"/>
    </location>
</feature>
<evidence type="ECO:0000313" key="3">
    <source>
        <dbReference type="Proteomes" id="UP000177821"/>
    </source>
</evidence>
<name>A0A1G1WP50_9BACT</name>
<feature type="compositionally biased region" description="Pro residues" evidence="1">
    <location>
        <begin position="72"/>
        <end position="84"/>
    </location>
</feature>
<evidence type="ECO:0000256" key="1">
    <source>
        <dbReference type="SAM" id="MobiDB-lite"/>
    </source>
</evidence>
<reference evidence="2 3" key="1">
    <citation type="journal article" date="2016" name="Nat. Commun.">
        <title>Thousands of microbial genomes shed light on interconnected biogeochemical processes in an aquifer system.</title>
        <authorList>
            <person name="Anantharaman K."/>
            <person name="Brown C.T."/>
            <person name="Hug L.A."/>
            <person name="Sharon I."/>
            <person name="Castelle C.J."/>
            <person name="Probst A.J."/>
            <person name="Thomas B.C."/>
            <person name="Singh A."/>
            <person name="Wilkins M.J."/>
            <person name="Karaoz U."/>
            <person name="Brodie E.L."/>
            <person name="Williams K.H."/>
            <person name="Hubbard S.S."/>
            <person name="Banfield J.F."/>
        </authorList>
    </citation>
    <scope>NUCLEOTIDE SEQUENCE [LARGE SCALE GENOMIC DNA]</scope>
</reference>
<protein>
    <recommendedName>
        <fullName evidence="4">Glycoside hydrolase family 5 domain-containing protein</fullName>
    </recommendedName>
</protein>
<dbReference type="AlphaFoldDB" id="A0A1G1WP50"/>